<accession>A0A232EGW1</accession>
<proteinExistence type="predicted"/>
<comment type="caution">
    <text evidence="1">The sequence shown here is derived from an EMBL/GenBank/DDBJ whole genome shotgun (WGS) entry which is preliminary data.</text>
</comment>
<protein>
    <submittedName>
        <fullName evidence="1">Uncharacterized protein</fullName>
    </submittedName>
</protein>
<keyword evidence="2" id="KW-1185">Reference proteome</keyword>
<dbReference type="Proteomes" id="UP000215335">
    <property type="component" value="Unassembled WGS sequence"/>
</dbReference>
<dbReference type="AlphaFoldDB" id="A0A232EGW1"/>
<evidence type="ECO:0000313" key="1">
    <source>
        <dbReference type="EMBL" id="OXU17578.1"/>
    </source>
</evidence>
<reference evidence="1 2" key="1">
    <citation type="journal article" date="2017" name="Curr. Biol.">
        <title>The Evolution of Venom by Co-option of Single-Copy Genes.</title>
        <authorList>
            <person name="Martinson E.O."/>
            <person name="Mrinalini"/>
            <person name="Kelkar Y.D."/>
            <person name="Chang C.H."/>
            <person name="Werren J.H."/>
        </authorList>
    </citation>
    <scope>NUCLEOTIDE SEQUENCE [LARGE SCALE GENOMIC DNA]</scope>
    <source>
        <strain evidence="1 2">Alberta</strain>
        <tissue evidence="1">Whole body</tissue>
    </source>
</reference>
<organism evidence="1 2">
    <name type="scientific">Trichomalopsis sarcophagae</name>
    <dbReference type="NCBI Taxonomy" id="543379"/>
    <lineage>
        <taxon>Eukaryota</taxon>
        <taxon>Metazoa</taxon>
        <taxon>Ecdysozoa</taxon>
        <taxon>Arthropoda</taxon>
        <taxon>Hexapoda</taxon>
        <taxon>Insecta</taxon>
        <taxon>Pterygota</taxon>
        <taxon>Neoptera</taxon>
        <taxon>Endopterygota</taxon>
        <taxon>Hymenoptera</taxon>
        <taxon>Apocrita</taxon>
        <taxon>Proctotrupomorpha</taxon>
        <taxon>Chalcidoidea</taxon>
        <taxon>Pteromalidae</taxon>
        <taxon>Pteromalinae</taxon>
        <taxon>Trichomalopsis</taxon>
    </lineage>
</organism>
<name>A0A232EGW1_9HYME</name>
<evidence type="ECO:0000313" key="2">
    <source>
        <dbReference type="Proteomes" id="UP000215335"/>
    </source>
</evidence>
<dbReference type="EMBL" id="NNAY01004670">
    <property type="protein sequence ID" value="OXU17578.1"/>
    <property type="molecule type" value="Genomic_DNA"/>
</dbReference>
<gene>
    <name evidence="1" type="ORF">TSAR_004310</name>
</gene>
<sequence>MASSQLQEHHTPLGAVTKHLAKVFGIHPRPLDIHTSCPYNTSWLGGPSYSHGSIDRGLSLLGASPHGPP</sequence>